<evidence type="ECO:0000256" key="8">
    <source>
        <dbReference type="SAM" id="Coils"/>
    </source>
</evidence>
<dbReference type="PANTHER" id="PTHR30405:SF25">
    <property type="entry name" value="RNA-GUIDED DNA ENDONUCLEASE INSQ-RELATED"/>
    <property type="match status" value="1"/>
</dbReference>
<evidence type="ECO:0000259" key="11">
    <source>
        <dbReference type="Pfam" id="PF12323"/>
    </source>
</evidence>
<protein>
    <submittedName>
        <fullName evidence="12">Transposase</fullName>
    </submittedName>
</protein>
<keyword evidence="13" id="KW-1185">Reference proteome</keyword>
<gene>
    <name evidence="12" type="ORF">DENIS_0749</name>
</gene>
<evidence type="ECO:0000256" key="3">
    <source>
        <dbReference type="ARBA" id="ARBA00022578"/>
    </source>
</evidence>
<dbReference type="GO" id="GO:0006310">
    <property type="term" value="P:DNA recombination"/>
    <property type="evidence" value="ECO:0007669"/>
    <property type="project" value="UniProtKB-KW"/>
</dbReference>
<dbReference type="GO" id="GO:0046872">
    <property type="term" value="F:metal ion binding"/>
    <property type="evidence" value="ECO:0007669"/>
    <property type="project" value="UniProtKB-KW"/>
</dbReference>
<evidence type="ECO:0000256" key="5">
    <source>
        <dbReference type="ARBA" id="ARBA00022833"/>
    </source>
</evidence>
<keyword evidence="8" id="KW-0175">Coiled coil</keyword>
<dbReference type="InterPro" id="IPR021027">
    <property type="entry name" value="Transposase_put_HTH"/>
</dbReference>
<evidence type="ECO:0000256" key="7">
    <source>
        <dbReference type="ARBA" id="ARBA00023172"/>
    </source>
</evidence>
<keyword evidence="4" id="KW-0479">Metal-binding</keyword>
<feature type="domain" description="Probable transposase IS891/IS1136/IS1341" evidence="9">
    <location>
        <begin position="185"/>
        <end position="282"/>
    </location>
</feature>
<dbReference type="RefSeq" id="WP_124327288.1">
    <property type="nucleotide sequence ID" value="NZ_BEXT01000001.1"/>
</dbReference>
<dbReference type="NCBIfam" id="NF040570">
    <property type="entry name" value="guided_TnpB"/>
    <property type="match status" value="1"/>
</dbReference>
<evidence type="ECO:0000256" key="6">
    <source>
        <dbReference type="ARBA" id="ARBA00023125"/>
    </source>
</evidence>
<comment type="caution">
    <text evidence="12">The sequence shown here is derived from an EMBL/GenBank/DDBJ whole genome shotgun (WGS) entry which is preliminary data.</text>
</comment>
<sequence>MEFVIHRSYKYRVYPTKTQISNLENQFSMCRHLYNRSLAERTDAYEKDGTAISYNQQQNSLPELKKERPWYKGVYSQVLQDVLRRLDKGYQAFFRRAKAGEKPGFPKFRKRGQWNSITYPQYRKRPDSFITVPKIGRMRLVYHRELPEDATVKTLTITREAGKWFACFSAELPFTAEPEQELPDPLGIDLGLIDFFYASDGSHVPVPKHLRKKEKQLKRLQRRLAKSEKRSEKYYRLLKAVRKCHYRIKCRRSDFLHKTANNLLKKSGLIFYEDLRISDMVRRPKPKQDEDGKYLPNNASAKAGLNKSIADAGWGRFLAILKYKALHLGKRTLAVPPQYTSQKCSACGEIVKKSLSVRTHRCACGFVANRDLNAALNILRIGMDTLQAPT</sequence>
<dbReference type="InterPro" id="IPR010095">
    <property type="entry name" value="Cas12f1-like_TNB"/>
</dbReference>
<comment type="similarity">
    <text evidence="1">In the C-terminal section; belongs to the transposase 35 family.</text>
</comment>
<dbReference type="AlphaFoldDB" id="A0A401FS71"/>
<reference evidence="13" key="2">
    <citation type="submission" date="2019-01" db="EMBL/GenBank/DDBJ databases">
        <title>Genome sequence of Desulfonema ishimotonii strain Tokyo 01.</title>
        <authorList>
            <person name="Fukui M."/>
        </authorList>
    </citation>
    <scope>NUCLEOTIDE SEQUENCE [LARGE SCALE GENOMIC DNA]</scope>
    <source>
        <strain evidence="13">Tokyo 01</strain>
    </source>
</reference>
<dbReference type="GO" id="GO:0003677">
    <property type="term" value="F:DNA binding"/>
    <property type="evidence" value="ECO:0007669"/>
    <property type="project" value="UniProtKB-KW"/>
</dbReference>
<evidence type="ECO:0000313" key="13">
    <source>
        <dbReference type="Proteomes" id="UP000288096"/>
    </source>
</evidence>
<evidence type="ECO:0000256" key="1">
    <source>
        <dbReference type="ARBA" id="ARBA00008761"/>
    </source>
</evidence>
<accession>A0A401FS71</accession>
<dbReference type="Pfam" id="PF12323">
    <property type="entry name" value="HTH_OrfB_IS605"/>
    <property type="match status" value="1"/>
</dbReference>
<evidence type="ECO:0000259" key="9">
    <source>
        <dbReference type="Pfam" id="PF01385"/>
    </source>
</evidence>
<evidence type="ECO:0000313" key="12">
    <source>
        <dbReference type="EMBL" id="GBC59808.1"/>
    </source>
</evidence>
<comment type="similarity">
    <text evidence="2">In the N-terminal section; belongs to the transposase 2 family.</text>
</comment>
<keyword evidence="7" id="KW-0233">DNA recombination</keyword>
<reference evidence="13" key="1">
    <citation type="submission" date="2017-11" db="EMBL/GenBank/DDBJ databases">
        <authorList>
            <person name="Watanabe M."/>
            <person name="Kojima H."/>
        </authorList>
    </citation>
    <scope>NUCLEOTIDE SEQUENCE [LARGE SCALE GENOMIC DNA]</scope>
    <source>
        <strain evidence="13">Tokyo 01</strain>
    </source>
</reference>
<dbReference type="Pfam" id="PF01385">
    <property type="entry name" value="OrfB_IS605"/>
    <property type="match status" value="1"/>
</dbReference>
<feature type="coiled-coil region" evidence="8">
    <location>
        <begin position="210"/>
        <end position="237"/>
    </location>
</feature>
<evidence type="ECO:0000256" key="4">
    <source>
        <dbReference type="ARBA" id="ARBA00022723"/>
    </source>
</evidence>
<keyword evidence="3" id="KW-0815">Transposition</keyword>
<dbReference type="InterPro" id="IPR001959">
    <property type="entry name" value="Transposase"/>
</dbReference>
<name>A0A401FS71_9BACT</name>
<dbReference type="GO" id="GO:0032196">
    <property type="term" value="P:transposition"/>
    <property type="evidence" value="ECO:0007669"/>
    <property type="project" value="UniProtKB-KW"/>
</dbReference>
<evidence type="ECO:0000259" key="10">
    <source>
        <dbReference type="Pfam" id="PF07282"/>
    </source>
</evidence>
<feature type="domain" description="Transposase putative helix-turn-helix" evidence="11">
    <location>
        <begin position="5"/>
        <end position="49"/>
    </location>
</feature>
<dbReference type="Pfam" id="PF07282">
    <property type="entry name" value="Cas12f1-like_TNB"/>
    <property type="match status" value="1"/>
</dbReference>
<evidence type="ECO:0000256" key="2">
    <source>
        <dbReference type="ARBA" id="ARBA00011044"/>
    </source>
</evidence>
<organism evidence="12 13">
    <name type="scientific">Desulfonema ishimotonii</name>
    <dbReference type="NCBI Taxonomy" id="45657"/>
    <lineage>
        <taxon>Bacteria</taxon>
        <taxon>Pseudomonadati</taxon>
        <taxon>Thermodesulfobacteriota</taxon>
        <taxon>Desulfobacteria</taxon>
        <taxon>Desulfobacterales</taxon>
        <taxon>Desulfococcaceae</taxon>
        <taxon>Desulfonema</taxon>
    </lineage>
</organism>
<dbReference type="PANTHER" id="PTHR30405">
    <property type="entry name" value="TRANSPOSASE"/>
    <property type="match status" value="1"/>
</dbReference>
<keyword evidence="6" id="KW-0238">DNA-binding</keyword>
<dbReference type="OrthoDB" id="5321019at2"/>
<keyword evidence="5" id="KW-0862">Zinc</keyword>
<proteinExistence type="inferred from homology"/>
<dbReference type="Proteomes" id="UP000288096">
    <property type="component" value="Unassembled WGS sequence"/>
</dbReference>
<dbReference type="InterPro" id="IPR051399">
    <property type="entry name" value="RNA-guided_DNA_endo/Transpos"/>
</dbReference>
<dbReference type="EMBL" id="BEXT01000001">
    <property type="protein sequence ID" value="GBC59808.1"/>
    <property type="molecule type" value="Genomic_DNA"/>
</dbReference>
<feature type="domain" description="Cas12f1-like TNB" evidence="10">
    <location>
        <begin position="314"/>
        <end position="378"/>
    </location>
</feature>